<dbReference type="Proteomes" id="UP000828941">
    <property type="component" value="Chromosome 2"/>
</dbReference>
<accession>A0ACB9Q336</accession>
<name>A0ACB9Q336_BAUVA</name>
<keyword evidence="2" id="KW-1185">Reference proteome</keyword>
<proteinExistence type="predicted"/>
<sequence>MDQRRRASERTLEVTVLSCENPTVDGKPVTKNVCVVLRTESINSFATGMAAAEGGKCPSWNEKFSVNMPVHARSITFEVQCKTTMGVKSIGIARIALSDFLGGNVPEGYLQFLSYRLRDRDGRRSGIINFSVRVTSPEYSEPPVKPSKGTVVSDHCYGGLHNMRGGEENGNQVVIGIPVCWWNYPIQTNV</sequence>
<gene>
    <name evidence="1" type="ORF">L6164_003824</name>
</gene>
<dbReference type="EMBL" id="CM039427">
    <property type="protein sequence ID" value="KAI4355005.1"/>
    <property type="molecule type" value="Genomic_DNA"/>
</dbReference>
<protein>
    <submittedName>
        <fullName evidence="1">Uncharacterized protein</fullName>
    </submittedName>
</protein>
<reference evidence="1 2" key="1">
    <citation type="journal article" date="2022" name="DNA Res.">
        <title>Chromosomal-level genome assembly of the orchid tree Bauhinia variegata (Leguminosae; Cercidoideae) supports the allotetraploid origin hypothesis of Bauhinia.</title>
        <authorList>
            <person name="Zhong Y."/>
            <person name="Chen Y."/>
            <person name="Zheng D."/>
            <person name="Pang J."/>
            <person name="Liu Y."/>
            <person name="Luo S."/>
            <person name="Meng S."/>
            <person name="Qian L."/>
            <person name="Wei D."/>
            <person name="Dai S."/>
            <person name="Zhou R."/>
        </authorList>
    </citation>
    <scope>NUCLEOTIDE SEQUENCE [LARGE SCALE GENOMIC DNA]</scope>
    <source>
        <strain evidence="1">BV-YZ2020</strain>
    </source>
</reference>
<organism evidence="1 2">
    <name type="scientific">Bauhinia variegata</name>
    <name type="common">Purple orchid tree</name>
    <name type="synonym">Phanera variegata</name>
    <dbReference type="NCBI Taxonomy" id="167791"/>
    <lineage>
        <taxon>Eukaryota</taxon>
        <taxon>Viridiplantae</taxon>
        <taxon>Streptophyta</taxon>
        <taxon>Embryophyta</taxon>
        <taxon>Tracheophyta</taxon>
        <taxon>Spermatophyta</taxon>
        <taxon>Magnoliopsida</taxon>
        <taxon>eudicotyledons</taxon>
        <taxon>Gunneridae</taxon>
        <taxon>Pentapetalae</taxon>
        <taxon>rosids</taxon>
        <taxon>fabids</taxon>
        <taxon>Fabales</taxon>
        <taxon>Fabaceae</taxon>
        <taxon>Cercidoideae</taxon>
        <taxon>Cercideae</taxon>
        <taxon>Bauhiniinae</taxon>
        <taxon>Bauhinia</taxon>
    </lineage>
</organism>
<evidence type="ECO:0000313" key="1">
    <source>
        <dbReference type="EMBL" id="KAI4355005.1"/>
    </source>
</evidence>
<evidence type="ECO:0000313" key="2">
    <source>
        <dbReference type="Proteomes" id="UP000828941"/>
    </source>
</evidence>
<comment type="caution">
    <text evidence="1">The sequence shown here is derived from an EMBL/GenBank/DDBJ whole genome shotgun (WGS) entry which is preliminary data.</text>
</comment>